<dbReference type="GO" id="GO:0008685">
    <property type="term" value="F:2-C-methyl-D-erythritol 2,4-cyclodiphosphate synthase activity"/>
    <property type="evidence" value="ECO:0007669"/>
    <property type="project" value="UniProtKB-UniRule"/>
</dbReference>
<evidence type="ECO:0000256" key="4">
    <source>
        <dbReference type="ARBA" id="ARBA00022679"/>
    </source>
</evidence>
<dbReference type="FunFam" id="3.90.550.10:FF:000003">
    <property type="entry name" value="2-C-methyl-D-erythritol 4-phosphate cytidylyltransferase"/>
    <property type="match status" value="1"/>
</dbReference>
<feature type="site" description="Transition state stabilizer" evidence="10">
    <location>
        <position position="18"/>
    </location>
</feature>
<comment type="similarity">
    <text evidence="10">In the N-terminal section; belongs to the IspD/TarI cytidylyltransferase family. IspD subfamily.</text>
</comment>
<feature type="binding site" evidence="10">
    <location>
        <position position="240"/>
    </location>
    <ligand>
        <name>a divalent metal cation</name>
        <dbReference type="ChEBI" id="CHEBI:60240"/>
    </ligand>
</feature>
<dbReference type="GO" id="GO:0019288">
    <property type="term" value="P:isopentenyl diphosphate biosynthetic process, methylerythritol 4-phosphate pathway"/>
    <property type="evidence" value="ECO:0007669"/>
    <property type="project" value="UniProtKB-UniRule"/>
</dbReference>
<dbReference type="Pfam" id="PF02542">
    <property type="entry name" value="YgbB"/>
    <property type="match status" value="1"/>
</dbReference>
<dbReference type="HAMAP" id="MF_00108">
    <property type="entry name" value="IspD"/>
    <property type="match status" value="1"/>
</dbReference>
<evidence type="ECO:0000259" key="11">
    <source>
        <dbReference type="Pfam" id="PF02542"/>
    </source>
</evidence>
<dbReference type="InterPro" id="IPR026596">
    <property type="entry name" value="IspD/F"/>
</dbReference>
<keyword evidence="9 10" id="KW-0511">Multifunctional enzyme</keyword>
<dbReference type="PANTHER" id="PTHR43181">
    <property type="entry name" value="2-C-METHYL-D-ERYTHRITOL 2,4-CYCLODIPHOSPHATE SYNTHASE, CHLOROPLASTIC"/>
    <property type="match status" value="1"/>
</dbReference>
<accession>A0A537LZI7</accession>
<comment type="pathway">
    <text evidence="10">Isoprenoid biosynthesis; isopentenyl diphosphate biosynthesis via DXP pathway; isopentenyl diphosphate from 1-deoxy-D-xylulose 5-phosphate: step 2/6.</text>
</comment>
<evidence type="ECO:0000256" key="6">
    <source>
        <dbReference type="ARBA" id="ARBA00022723"/>
    </source>
</evidence>
<comment type="pathway">
    <text evidence="3 10">Isoprenoid biosynthesis; isopentenyl diphosphate biosynthesis via DXP pathway; isopentenyl diphosphate from 1-deoxy-D-xylulose 5-phosphate: step 4/6.</text>
</comment>
<keyword evidence="4 10" id="KW-0808">Transferase</keyword>
<feature type="domain" description="2-C-methyl-D-erythritol 2,4-cyclodiphosphate synthase" evidence="11">
    <location>
        <begin position="231"/>
        <end position="384"/>
    </location>
</feature>
<keyword evidence="7 10" id="KW-0414">Isoprene biosynthesis</keyword>
<protein>
    <recommendedName>
        <fullName evidence="10">Bifunctional enzyme IspD/IspF</fullName>
    </recommendedName>
    <domain>
        <recommendedName>
            <fullName evidence="10">2-C-methyl-D-erythritol 4-phosphate cytidylyltransferase</fullName>
            <ecNumber evidence="10">2.7.7.60</ecNumber>
        </recommendedName>
        <alternativeName>
            <fullName evidence="10">4-diphosphocytidyl-2C-methyl-D-erythritol synthase</fullName>
        </alternativeName>
        <alternativeName>
            <fullName evidence="10">MEP cytidylyltransferase</fullName>
            <shortName evidence="10">MCT</shortName>
        </alternativeName>
    </domain>
    <domain>
        <recommendedName>
            <fullName evidence="10">2-C-methyl-D-erythritol 2,4-cyclodiphosphate synthase</fullName>
            <shortName evidence="10">MECDP-synthase</shortName>
            <shortName evidence="10">MECPP-synthase</shortName>
            <shortName evidence="10">MECPS</shortName>
            <ecNumber evidence="10">4.6.1.12</ecNumber>
        </recommendedName>
    </domain>
</protein>
<dbReference type="GO" id="GO:0016114">
    <property type="term" value="P:terpenoid biosynthetic process"/>
    <property type="evidence" value="ECO:0007669"/>
    <property type="project" value="InterPro"/>
</dbReference>
<comment type="function">
    <text evidence="10">Bifunctional enzyme that catalyzes the formation of 4-diphosphocytidyl-2-C-methyl-D-erythritol from CTP and 2-C-methyl-D-erythritol 4-phosphate (MEP) (IspD), and catalyzes the conversion of 4-diphosphocytidyl-2-C-methyl-D-erythritol 2-phosphate (CDP-ME2P) to 2-C-methyl-D-erythritol 2,4-cyclodiphosphate (ME-CPP) with a corresponding release of cytidine 5-monophosphate (CMP) (IspF).</text>
</comment>
<sequence length="389" mass="40450">MSPPQAAAVIVAAGRGERLGATIPKAFVAVAGVPMLLHAARRVALSPEVGCIVVVVGASDVDRARMLLMQHGVRNVTAVVPGGAHRQDSVFAGLPHLGEAPVAVVHDGARPLVPPDVVTAVIQAAAETGAASAGLPVRETVKLVDGADARQTLDRDRLWVAHTPQAFRTALLREAHHRAKAEGFYGTDDAVLVERLGYAVRMVEDSPRNLKVTVPADLDLAEAYAGQRRIIRTGIGYDAHRLALGRLLRVGGVEIPWPRGLAGHSDADVLAHAIMDALLGGAGLGDLGRHFPPGDPAFRGADSIELLRRVAAMAAGAGWRVVHVDSTVLAEAPRLAPYIPQMRERLAAALGVDSSAVNVKATTTEGMGAIGRGEGIAAHAVATLINVGQ</sequence>
<evidence type="ECO:0000256" key="9">
    <source>
        <dbReference type="ARBA" id="ARBA00023268"/>
    </source>
</evidence>
<feature type="binding site" evidence="10">
    <location>
        <begin position="362"/>
        <end position="365"/>
    </location>
    <ligand>
        <name>4-CDP-2-C-methyl-D-erythritol 2-phosphate</name>
        <dbReference type="ChEBI" id="CHEBI:57919"/>
    </ligand>
</feature>
<feature type="binding site" evidence="10">
    <location>
        <begin position="264"/>
        <end position="265"/>
    </location>
    <ligand>
        <name>4-CDP-2-C-methyl-D-erythritol 2-phosphate</name>
        <dbReference type="ChEBI" id="CHEBI:57919"/>
    </ligand>
</feature>
<dbReference type="Pfam" id="PF01128">
    <property type="entry name" value="IspD"/>
    <property type="match status" value="1"/>
</dbReference>
<keyword evidence="8 10" id="KW-0456">Lyase</keyword>
<dbReference type="CDD" id="cd00554">
    <property type="entry name" value="MECDP_synthase"/>
    <property type="match status" value="1"/>
</dbReference>
<dbReference type="HAMAP" id="MF_01520">
    <property type="entry name" value="IspDF"/>
    <property type="match status" value="1"/>
</dbReference>
<dbReference type="AlphaFoldDB" id="A0A537LZI7"/>
<keyword evidence="5 10" id="KW-0548">Nucleotidyltransferase</keyword>
<reference evidence="12 13" key="1">
    <citation type="journal article" date="2019" name="Nat. Microbiol.">
        <title>Mediterranean grassland soil C-N compound turnover is dependent on rainfall and depth, and is mediated by genomically divergent microorganisms.</title>
        <authorList>
            <person name="Diamond S."/>
            <person name="Andeer P.F."/>
            <person name="Li Z."/>
            <person name="Crits-Christoph A."/>
            <person name="Burstein D."/>
            <person name="Anantharaman K."/>
            <person name="Lane K.R."/>
            <person name="Thomas B.C."/>
            <person name="Pan C."/>
            <person name="Northen T.R."/>
            <person name="Banfield J.F."/>
        </authorList>
    </citation>
    <scope>NUCLEOTIDE SEQUENCE [LARGE SCALE GENOMIC DNA]</scope>
    <source>
        <strain evidence="12">NP_1</strain>
    </source>
</reference>
<feature type="site" description="Transition state stabilizer" evidence="10">
    <location>
        <position position="363"/>
    </location>
</feature>
<feature type="region of interest" description="2-C-methyl-D-erythritol 4-phosphate cytidylyltransferase" evidence="10">
    <location>
        <begin position="1"/>
        <end position="231"/>
    </location>
</feature>
<dbReference type="NCBIfam" id="TIGR00453">
    <property type="entry name" value="ispD"/>
    <property type="match status" value="1"/>
</dbReference>
<evidence type="ECO:0000256" key="7">
    <source>
        <dbReference type="ARBA" id="ARBA00023229"/>
    </source>
</evidence>
<dbReference type="EMBL" id="VBAI01000007">
    <property type="protein sequence ID" value="TMJ13438.1"/>
    <property type="molecule type" value="Genomic_DNA"/>
</dbReference>
<comment type="catalytic activity">
    <reaction evidence="10">
        <text>2-C-methyl-D-erythritol 4-phosphate + CTP + H(+) = 4-CDP-2-C-methyl-D-erythritol + diphosphate</text>
        <dbReference type="Rhea" id="RHEA:13429"/>
        <dbReference type="ChEBI" id="CHEBI:15378"/>
        <dbReference type="ChEBI" id="CHEBI:33019"/>
        <dbReference type="ChEBI" id="CHEBI:37563"/>
        <dbReference type="ChEBI" id="CHEBI:57823"/>
        <dbReference type="ChEBI" id="CHEBI:58262"/>
        <dbReference type="EC" id="2.7.7.60"/>
    </reaction>
</comment>
<dbReference type="NCBIfam" id="TIGR00151">
    <property type="entry name" value="ispF"/>
    <property type="match status" value="1"/>
</dbReference>
<dbReference type="CDD" id="cd02516">
    <property type="entry name" value="CDP-ME_synthetase"/>
    <property type="match status" value="1"/>
</dbReference>
<feature type="site" description="Transition state stabilizer" evidence="10">
    <location>
        <position position="264"/>
    </location>
</feature>
<dbReference type="PROSITE" id="PS01350">
    <property type="entry name" value="ISPF"/>
    <property type="match status" value="1"/>
</dbReference>
<evidence type="ECO:0000313" key="13">
    <source>
        <dbReference type="Proteomes" id="UP000315217"/>
    </source>
</evidence>
<evidence type="ECO:0000256" key="10">
    <source>
        <dbReference type="HAMAP-Rule" id="MF_01520"/>
    </source>
</evidence>
<feature type="binding site" evidence="10">
    <location>
        <position position="372"/>
    </location>
    <ligand>
        <name>4-CDP-2-C-methyl-D-erythritol 2-phosphate</name>
        <dbReference type="ChEBI" id="CHEBI:57919"/>
    </ligand>
</feature>
<comment type="caution">
    <text evidence="12">The sequence shown here is derived from an EMBL/GenBank/DDBJ whole genome shotgun (WGS) entry which is preliminary data.</text>
</comment>
<dbReference type="InterPro" id="IPR020555">
    <property type="entry name" value="MECDP_synthase_CS"/>
</dbReference>
<dbReference type="UniPathway" id="UPA00056">
    <property type="reaction ID" value="UER00093"/>
</dbReference>
<evidence type="ECO:0000256" key="3">
    <source>
        <dbReference type="ARBA" id="ARBA00004709"/>
    </source>
</evidence>
<dbReference type="InterPro" id="IPR003526">
    <property type="entry name" value="MECDP_synthase"/>
</dbReference>
<comment type="caution">
    <text evidence="10">Lacks conserved residue(s) required for the propagation of feature annotation.</text>
</comment>
<dbReference type="EC" id="2.7.7.60" evidence="10"/>
<dbReference type="InterPro" id="IPR029044">
    <property type="entry name" value="Nucleotide-diphossugar_trans"/>
</dbReference>
<dbReference type="GO" id="GO:0050518">
    <property type="term" value="F:2-C-methyl-D-erythritol 4-phosphate cytidylyltransferase activity"/>
    <property type="evidence" value="ECO:0007669"/>
    <property type="project" value="UniProtKB-UniRule"/>
</dbReference>
<dbReference type="Gene3D" id="3.90.550.10">
    <property type="entry name" value="Spore Coat Polysaccharide Biosynthesis Protein SpsA, Chain A"/>
    <property type="match status" value="1"/>
</dbReference>
<dbReference type="HAMAP" id="MF_00107">
    <property type="entry name" value="IspF"/>
    <property type="match status" value="1"/>
</dbReference>
<dbReference type="GO" id="GO:0046872">
    <property type="term" value="F:metal ion binding"/>
    <property type="evidence" value="ECO:0007669"/>
    <property type="project" value="UniProtKB-KW"/>
</dbReference>
<dbReference type="SUPFAM" id="SSF53448">
    <property type="entry name" value="Nucleotide-diphospho-sugar transferases"/>
    <property type="match status" value="1"/>
</dbReference>
<feature type="region of interest" description="2-C-methyl-D-erythritol 2,4-cyclodiphosphate synthase" evidence="10">
    <location>
        <begin position="232"/>
        <end position="389"/>
    </location>
</feature>
<dbReference type="SUPFAM" id="SSF69765">
    <property type="entry name" value="IpsF-like"/>
    <property type="match status" value="1"/>
</dbReference>
<evidence type="ECO:0000256" key="8">
    <source>
        <dbReference type="ARBA" id="ARBA00023239"/>
    </source>
</evidence>
<feature type="site" description="Transition state stabilizer" evidence="10">
    <location>
        <position position="25"/>
    </location>
</feature>
<dbReference type="Proteomes" id="UP000315217">
    <property type="component" value="Unassembled WGS sequence"/>
</dbReference>
<dbReference type="InterPro" id="IPR036571">
    <property type="entry name" value="MECDP_synthase_sf"/>
</dbReference>
<dbReference type="PANTHER" id="PTHR43181:SF1">
    <property type="entry name" value="2-C-METHYL-D-ERYTHRITOL 2,4-CYCLODIPHOSPHATE SYNTHASE, CHLOROPLASTIC"/>
    <property type="match status" value="1"/>
</dbReference>
<evidence type="ECO:0000313" key="12">
    <source>
        <dbReference type="EMBL" id="TMJ13438.1"/>
    </source>
</evidence>
<feature type="binding site" evidence="10">
    <location>
        <position position="238"/>
    </location>
    <ligand>
        <name>a divalent metal cation</name>
        <dbReference type="ChEBI" id="CHEBI:60240"/>
    </ligand>
</feature>
<dbReference type="InterPro" id="IPR001228">
    <property type="entry name" value="IspD"/>
</dbReference>
<feature type="site" description="Positions MEP for the nucleophilic attack" evidence="10">
    <location>
        <position position="211"/>
    </location>
</feature>
<evidence type="ECO:0000256" key="1">
    <source>
        <dbReference type="ARBA" id="ARBA00000200"/>
    </source>
</evidence>
<feature type="binding site" evidence="10">
    <location>
        <position position="272"/>
    </location>
    <ligand>
        <name>a divalent metal cation</name>
        <dbReference type="ChEBI" id="CHEBI:60240"/>
    </ligand>
</feature>
<evidence type="ECO:0000256" key="2">
    <source>
        <dbReference type="ARBA" id="ARBA00001968"/>
    </source>
</evidence>
<keyword evidence="6 10" id="KW-0479">Metal-binding</keyword>
<proteinExistence type="inferred from homology"/>
<dbReference type="Gene3D" id="3.30.1330.50">
    <property type="entry name" value="2-C-methyl-D-erythritol 2,4-cyclodiphosphate synthase"/>
    <property type="match status" value="1"/>
</dbReference>
<name>A0A537LZI7_9BACT</name>
<dbReference type="EC" id="4.6.1.12" evidence="10"/>
<dbReference type="InterPro" id="IPR034683">
    <property type="entry name" value="IspD/TarI"/>
</dbReference>
<gene>
    <name evidence="12" type="primary">ispD</name>
    <name evidence="10" type="synonym">ispDF</name>
    <name evidence="12" type="ORF">E6G98_00350</name>
</gene>
<feature type="site" description="Positions MEP for the nucleophilic attack" evidence="10">
    <location>
        <position position="155"/>
    </location>
</feature>
<feature type="binding site" evidence="10">
    <location>
        <begin position="286"/>
        <end position="288"/>
    </location>
    <ligand>
        <name>4-CDP-2-C-methyl-D-erythritol 2-phosphate</name>
        <dbReference type="ChEBI" id="CHEBI:57919"/>
    </ligand>
</feature>
<comment type="catalytic activity">
    <reaction evidence="1 10">
        <text>4-CDP-2-C-methyl-D-erythritol 2-phosphate = 2-C-methyl-D-erythritol 2,4-cyclic diphosphate + CMP</text>
        <dbReference type="Rhea" id="RHEA:23864"/>
        <dbReference type="ChEBI" id="CHEBI:57919"/>
        <dbReference type="ChEBI" id="CHEBI:58483"/>
        <dbReference type="ChEBI" id="CHEBI:60377"/>
        <dbReference type="EC" id="4.6.1.12"/>
    </reaction>
</comment>
<evidence type="ECO:0000256" key="5">
    <source>
        <dbReference type="ARBA" id="ARBA00022695"/>
    </source>
</evidence>
<comment type="similarity">
    <text evidence="10">In the C-terminal section; belongs to the IspF family.</text>
</comment>
<organism evidence="12 13">
    <name type="scientific">Candidatus Segetimicrobium genomatis</name>
    <dbReference type="NCBI Taxonomy" id="2569760"/>
    <lineage>
        <taxon>Bacteria</taxon>
        <taxon>Bacillati</taxon>
        <taxon>Candidatus Sysuimicrobiota</taxon>
        <taxon>Candidatus Sysuimicrobiia</taxon>
        <taxon>Candidatus Sysuimicrobiales</taxon>
        <taxon>Candidatus Segetimicrobiaceae</taxon>
        <taxon>Candidatus Segetimicrobium</taxon>
    </lineage>
</organism>
<comment type="cofactor">
    <cofactor evidence="2 10">
        <name>a divalent metal cation</name>
        <dbReference type="ChEBI" id="CHEBI:60240"/>
    </cofactor>
</comment>
<feature type="binding site" evidence="10">
    <location>
        <begin position="238"/>
        <end position="240"/>
    </location>
    <ligand>
        <name>4-CDP-2-C-methyl-D-erythritol 2-phosphate</name>
        <dbReference type="ChEBI" id="CHEBI:57919"/>
    </ligand>
</feature>